<name>A0A6B0UUB9_IXORI</name>
<dbReference type="EMBL" id="GIFC01011337">
    <property type="protein sequence ID" value="MXU93420.1"/>
    <property type="molecule type" value="Transcribed_RNA"/>
</dbReference>
<feature type="chain" id="PRO_5025685990" evidence="1">
    <location>
        <begin position="27"/>
        <end position="145"/>
    </location>
</feature>
<sequence length="145" mass="16034">MPRATKNTHSLLLMVSCRLMVILIRARATLEIPAIIRAVVSDDAFPRRACSCLRRRCSRICDDPMSVSGGPCTDLRAPSNSKYSSITSGFFASPEWPLALATESTDLRPPAKETFRRVIVVGLDSSPCSSSVERYSRSFRSFLFA</sequence>
<feature type="signal peptide" evidence="1">
    <location>
        <begin position="1"/>
        <end position="26"/>
    </location>
</feature>
<dbReference type="AlphaFoldDB" id="A0A6B0UUB9"/>
<accession>A0A6B0UUB9</accession>
<keyword evidence="1" id="KW-0732">Signal</keyword>
<protein>
    <submittedName>
        <fullName evidence="2">Putative secreted protein</fullName>
    </submittedName>
</protein>
<dbReference type="PROSITE" id="PS51257">
    <property type="entry name" value="PROKAR_LIPOPROTEIN"/>
    <property type="match status" value="1"/>
</dbReference>
<reference evidence="2" key="1">
    <citation type="submission" date="2019-12" db="EMBL/GenBank/DDBJ databases">
        <title>An insight into the sialome of adult female Ixodes ricinus ticks feeding for 6 days.</title>
        <authorList>
            <person name="Perner J."/>
            <person name="Ribeiro J.M.C."/>
        </authorList>
    </citation>
    <scope>NUCLEOTIDE SEQUENCE</scope>
    <source>
        <strain evidence="2">Semi-engorged</strain>
        <tissue evidence="2">Salivary glands</tissue>
    </source>
</reference>
<evidence type="ECO:0000313" key="2">
    <source>
        <dbReference type="EMBL" id="MXU93420.1"/>
    </source>
</evidence>
<organism evidence="2">
    <name type="scientific">Ixodes ricinus</name>
    <name type="common">Common tick</name>
    <name type="synonym">Acarus ricinus</name>
    <dbReference type="NCBI Taxonomy" id="34613"/>
    <lineage>
        <taxon>Eukaryota</taxon>
        <taxon>Metazoa</taxon>
        <taxon>Ecdysozoa</taxon>
        <taxon>Arthropoda</taxon>
        <taxon>Chelicerata</taxon>
        <taxon>Arachnida</taxon>
        <taxon>Acari</taxon>
        <taxon>Parasitiformes</taxon>
        <taxon>Ixodida</taxon>
        <taxon>Ixodoidea</taxon>
        <taxon>Ixodidae</taxon>
        <taxon>Ixodinae</taxon>
        <taxon>Ixodes</taxon>
    </lineage>
</organism>
<evidence type="ECO:0000256" key="1">
    <source>
        <dbReference type="SAM" id="SignalP"/>
    </source>
</evidence>
<proteinExistence type="predicted"/>